<dbReference type="Gene3D" id="3.40.50.300">
    <property type="entry name" value="P-loop containing nucleotide triphosphate hydrolases"/>
    <property type="match status" value="1"/>
</dbReference>
<dbReference type="SMART" id="SM00175">
    <property type="entry name" value="RAB"/>
    <property type="match status" value="1"/>
</dbReference>
<evidence type="ECO:0000256" key="1">
    <source>
        <dbReference type="ARBA" id="ARBA00022741"/>
    </source>
</evidence>
<dbReference type="PANTHER" id="PTHR24072">
    <property type="entry name" value="RHO FAMILY GTPASE"/>
    <property type="match status" value="1"/>
</dbReference>
<dbReference type="InterPro" id="IPR027417">
    <property type="entry name" value="P-loop_NTPase"/>
</dbReference>
<dbReference type="NCBIfam" id="TIGR00231">
    <property type="entry name" value="small_GTP"/>
    <property type="match status" value="1"/>
</dbReference>
<dbReference type="SUPFAM" id="SSF52540">
    <property type="entry name" value="P-loop containing nucleoside triphosphate hydrolases"/>
    <property type="match status" value="1"/>
</dbReference>
<feature type="region of interest" description="Disordered" evidence="3">
    <location>
        <begin position="184"/>
        <end position="234"/>
    </location>
</feature>
<reference evidence="4 5" key="1">
    <citation type="submission" date="2022-07" db="EMBL/GenBank/DDBJ databases">
        <title>Genome-wide signatures of adaptation to extreme environments.</title>
        <authorList>
            <person name="Cho C.H."/>
            <person name="Yoon H.S."/>
        </authorList>
    </citation>
    <scope>NUCLEOTIDE SEQUENCE [LARGE SCALE GENOMIC DNA]</scope>
    <source>
        <strain evidence="4 5">DBV 063 E5</strain>
    </source>
</reference>
<dbReference type="PROSITE" id="PS51419">
    <property type="entry name" value="RAB"/>
    <property type="match status" value="1"/>
</dbReference>
<dbReference type="SMART" id="SM00174">
    <property type="entry name" value="RHO"/>
    <property type="match status" value="1"/>
</dbReference>
<dbReference type="GO" id="GO:0007264">
    <property type="term" value="P:small GTPase-mediated signal transduction"/>
    <property type="evidence" value="ECO:0007669"/>
    <property type="project" value="InterPro"/>
</dbReference>
<evidence type="ECO:0000313" key="4">
    <source>
        <dbReference type="EMBL" id="KAK4536346.1"/>
    </source>
</evidence>
<sequence length="234" mass="26115">MPMRRHIKCVLIGDGGVGKTCLATKFAKGVFPSGYVPTTFDAHTVACTLPGGRVVELHVWDCAGQHEFDQVRHYAYFPTLDVFVLCFSLVSRVSLVHCERRWMREARGFDERIPVILVGTQLDARDNMMVKEGGGQLKRVISRREGQEVAARIGAVHYFEVSALQGKNVRKVFEAAARLGAEERLEEEGEEGEEQDKGGMRRVGNGEQVFMRGGERMIEPDTRPGRETGCCTVQ</sequence>
<keyword evidence="5" id="KW-1185">Reference proteome</keyword>
<name>A0AAV9IW08_CYACA</name>
<evidence type="ECO:0000313" key="5">
    <source>
        <dbReference type="Proteomes" id="UP001301350"/>
    </source>
</evidence>
<accession>A0AAV9IW08</accession>
<organism evidence="4 5">
    <name type="scientific">Cyanidium caldarium</name>
    <name type="common">Red alga</name>
    <dbReference type="NCBI Taxonomy" id="2771"/>
    <lineage>
        <taxon>Eukaryota</taxon>
        <taxon>Rhodophyta</taxon>
        <taxon>Bangiophyceae</taxon>
        <taxon>Cyanidiales</taxon>
        <taxon>Cyanidiaceae</taxon>
        <taxon>Cyanidium</taxon>
    </lineage>
</organism>
<proteinExistence type="predicted"/>
<evidence type="ECO:0000256" key="2">
    <source>
        <dbReference type="ARBA" id="ARBA00023134"/>
    </source>
</evidence>
<keyword evidence="1" id="KW-0547">Nucleotide-binding</keyword>
<dbReference type="InterPro" id="IPR005225">
    <property type="entry name" value="Small_GTP-bd"/>
</dbReference>
<feature type="compositionally biased region" description="Basic and acidic residues" evidence="3">
    <location>
        <begin position="213"/>
        <end position="226"/>
    </location>
</feature>
<dbReference type="GO" id="GO:0003924">
    <property type="term" value="F:GTPase activity"/>
    <property type="evidence" value="ECO:0007669"/>
    <property type="project" value="InterPro"/>
</dbReference>
<dbReference type="SMART" id="SM00173">
    <property type="entry name" value="RAS"/>
    <property type="match status" value="1"/>
</dbReference>
<dbReference type="EMBL" id="JANCYW010000008">
    <property type="protein sequence ID" value="KAK4536346.1"/>
    <property type="molecule type" value="Genomic_DNA"/>
</dbReference>
<protein>
    <submittedName>
        <fullName evidence="4">Uncharacterized protein</fullName>
    </submittedName>
</protein>
<dbReference type="InterPro" id="IPR003578">
    <property type="entry name" value="Small_GTPase_Rho"/>
</dbReference>
<dbReference type="GO" id="GO:0005525">
    <property type="term" value="F:GTP binding"/>
    <property type="evidence" value="ECO:0007669"/>
    <property type="project" value="UniProtKB-KW"/>
</dbReference>
<feature type="compositionally biased region" description="Acidic residues" evidence="3">
    <location>
        <begin position="184"/>
        <end position="194"/>
    </location>
</feature>
<comment type="caution">
    <text evidence="4">The sequence shown here is derived from an EMBL/GenBank/DDBJ whole genome shotgun (WGS) entry which is preliminary data.</text>
</comment>
<dbReference type="PROSITE" id="PS51420">
    <property type="entry name" value="RHO"/>
    <property type="match status" value="1"/>
</dbReference>
<dbReference type="CDD" id="cd00157">
    <property type="entry name" value="Rho"/>
    <property type="match status" value="1"/>
</dbReference>
<evidence type="ECO:0000256" key="3">
    <source>
        <dbReference type="SAM" id="MobiDB-lite"/>
    </source>
</evidence>
<keyword evidence="2" id="KW-0342">GTP-binding</keyword>
<dbReference type="PROSITE" id="PS51421">
    <property type="entry name" value="RAS"/>
    <property type="match status" value="1"/>
</dbReference>
<dbReference type="PRINTS" id="PR00449">
    <property type="entry name" value="RASTRNSFRMNG"/>
</dbReference>
<gene>
    <name evidence="4" type="ORF">CDCA_CDCA08G2371</name>
</gene>
<dbReference type="AlphaFoldDB" id="A0AAV9IW08"/>
<dbReference type="Pfam" id="PF00071">
    <property type="entry name" value="Ras"/>
    <property type="match status" value="1"/>
</dbReference>
<dbReference type="InterPro" id="IPR001806">
    <property type="entry name" value="Small_GTPase"/>
</dbReference>
<dbReference type="Proteomes" id="UP001301350">
    <property type="component" value="Unassembled WGS sequence"/>
</dbReference>